<gene>
    <name evidence="1" type="ORF">COU10_02465</name>
</gene>
<evidence type="ECO:0000313" key="2">
    <source>
        <dbReference type="Proteomes" id="UP000230903"/>
    </source>
</evidence>
<reference evidence="2" key="1">
    <citation type="submission" date="2017-09" db="EMBL/GenBank/DDBJ databases">
        <title>Depth-based differentiation of microbial function through sediment-hosted aquifers and enrichment of novel symbionts in the deep terrestrial subsurface.</title>
        <authorList>
            <person name="Probst A.J."/>
            <person name="Ladd B."/>
            <person name="Jarett J.K."/>
            <person name="Geller-Mcgrath D.E."/>
            <person name="Sieber C.M.K."/>
            <person name="Emerson J.B."/>
            <person name="Anantharaman K."/>
            <person name="Thomas B.C."/>
            <person name="Malmstrom R."/>
            <person name="Stieglmeier M."/>
            <person name="Klingl A."/>
            <person name="Woyke T."/>
            <person name="Ryan C.M."/>
            <person name="Banfield J.F."/>
        </authorList>
    </citation>
    <scope>NUCLEOTIDE SEQUENCE [LARGE SCALE GENOMIC DNA]</scope>
</reference>
<dbReference type="EMBL" id="PFBC01000039">
    <property type="protein sequence ID" value="PIR87826.1"/>
    <property type="molecule type" value="Genomic_DNA"/>
</dbReference>
<sequence>MIIQLKKFGDTLVSRDAGKEALAAFRPTLNTLSPEEKVQIDFSGIFTLSPSWASEFILALQNEYGSRVELMQSDNAAVQATLQFLKEINEK</sequence>
<dbReference type="Proteomes" id="UP000230903">
    <property type="component" value="Unassembled WGS sequence"/>
</dbReference>
<evidence type="ECO:0008006" key="3">
    <source>
        <dbReference type="Google" id="ProtNLM"/>
    </source>
</evidence>
<accession>A0A2H0UQ87</accession>
<proteinExistence type="predicted"/>
<organism evidence="1 2">
    <name type="scientific">Candidatus Harrisonbacteria bacterium CG10_big_fil_rev_8_21_14_0_10_45_28</name>
    <dbReference type="NCBI Taxonomy" id="1974586"/>
    <lineage>
        <taxon>Bacteria</taxon>
        <taxon>Candidatus Harrisoniibacteriota</taxon>
    </lineage>
</organism>
<protein>
    <recommendedName>
        <fullName evidence="3">DUF4325 domain-containing protein</fullName>
    </recommendedName>
</protein>
<dbReference type="AlphaFoldDB" id="A0A2H0UQ87"/>
<name>A0A2H0UQ87_9BACT</name>
<evidence type="ECO:0000313" key="1">
    <source>
        <dbReference type="EMBL" id="PIR87826.1"/>
    </source>
</evidence>
<comment type="caution">
    <text evidence="1">The sequence shown here is derived from an EMBL/GenBank/DDBJ whole genome shotgun (WGS) entry which is preliminary data.</text>
</comment>